<accession>A0A0H5C5I6</accession>
<feature type="compositionally biased region" description="Polar residues" evidence="1">
    <location>
        <begin position="54"/>
        <end position="76"/>
    </location>
</feature>
<evidence type="ECO:0000313" key="3">
    <source>
        <dbReference type="Proteomes" id="UP000038830"/>
    </source>
</evidence>
<dbReference type="AlphaFoldDB" id="A0A0H5C5I6"/>
<gene>
    <name evidence="2" type="ORF">BN1211_3781</name>
</gene>
<feature type="compositionally biased region" description="Basic and acidic residues" evidence="1">
    <location>
        <begin position="42"/>
        <end position="53"/>
    </location>
</feature>
<name>A0A0H5C5I6_CYBJN</name>
<dbReference type="EMBL" id="CDQK01000004">
    <property type="protein sequence ID" value="CEP23246.1"/>
    <property type="molecule type" value="Genomic_DNA"/>
</dbReference>
<organism evidence="2 3">
    <name type="scientific">Cyberlindnera jadinii (strain ATCC 18201 / CBS 1600 / BCRC 20928 / JCM 3617 / NBRC 0987 / NRRL Y-1542)</name>
    <name type="common">Torula yeast</name>
    <name type="synonym">Candida utilis</name>
    <dbReference type="NCBI Taxonomy" id="983966"/>
    <lineage>
        <taxon>Eukaryota</taxon>
        <taxon>Fungi</taxon>
        <taxon>Dikarya</taxon>
        <taxon>Ascomycota</taxon>
        <taxon>Saccharomycotina</taxon>
        <taxon>Saccharomycetes</taxon>
        <taxon>Phaffomycetales</taxon>
        <taxon>Phaffomycetaceae</taxon>
        <taxon>Cyberlindnera</taxon>
    </lineage>
</organism>
<protein>
    <submittedName>
        <fullName evidence="2">Uncharacterized protein</fullName>
    </submittedName>
</protein>
<proteinExistence type="predicted"/>
<evidence type="ECO:0000256" key="1">
    <source>
        <dbReference type="SAM" id="MobiDB-lite"/>
    </source>
</evidence>
<reference evidence="3" key="1">
    <citation type="journal article" date="2015" name="J. Biotechnol.">
        <title>The structure of the Cyberlindnera jadinii genome and its relation to Candida utilis analyzed by the occurrence of single nucleotide polymorphisms.</title>
        <authorList>
            <person name="Rupp O."/>
            <person name="Brinkrolf K."/>
            <person name="Buerth C."/>
            <person name="Kunigo M."/>
            <person name="Schneider J."/>
            <person name="Jaenicke S."/>
            <person name="Goesmann A."/>
            <person name="Puehler A."/>
            <person name="Jaeger K.-E."/>
            <person name="Ernst J.F."/>
        </authorList>
    </citation>
    <scope>NUCLEOTIDE SEQUENCE [LARGE SCALE GENOMIC DNA]</scope>
    <source>
        <strain evidence="3">ATCC 18201 / CBS 1600 / BCRC 20928 / JCM 3617 / NBRC 0987 / NRRL Y-1542</strain>
    </source>
</reference>
<feature type="region of interest" description="Disordered" evidence="1">
    <location>
        <begin position="1"/>
        <end position="76"/>
    </location>
</feature>
<evidence type="ECO:0000313" key="2">
    <source>
        <dbReference type="EMBL" id="CEP23246.1"/>
    </source>
</evidence>
<sequence length="76" mass="8807">MVVSEDSGILRSSLVFTEPSTEEQEDGQETRTPWPPDLTSSPKEERRWKETARKNQASFVRQARPFQTNLPTRTEK</sequence>
<dbReference type="Proteomes" id="UP000038830">
    <property type="component" value="Unassembled WGS sequence"/>
</dbReference>